<dbReference type="Proteomes" id="UP000002748">
    <property type="component" value="Unassembled WGS sequence"/>
</dbReference>
<proteinExistence type="inferred from homology"/>
<name>J5T468_TRIAS</name>
<dbReference type="InterPro" id="IPR007400">
    <property type="entry name" value="PrpF-like"/>
</dbReference>
<dbReference type="RefSeq" id="XP_014180338.1">
    <property type="nucleotide sequence ID" value="XM_014324863.1"/>
</dbReference>
<dbReference type="HOGENOM" id="CLU_026443_2_0_1"/>
<comment type="caution">
    <text evidence="3">The sequence shown here is derived from an EMBL/GenBank/DDBJ whole genome shotgun (WGS) entry which is preliminary data.</text>
</comment>
<evidence type="ECO:0000256" key="1">
    <source>
        <dbReference type="ARBA" id="ARBA00007673"/>
    </source>
</evidence>
<dbReference type="GO" id="GO:0016853">
    <property type="term" value="F:isomerase activity"/>
    <property type="evidence" value="ECO:0007669"/>
    <property type="project" value="UniProtKB-KW"/>
</dbReference>
<dbReference type="KEGG" id="tasa:A1Q1_01855"/>
<dbReference type="SUPFAM" id="SSF54506">
    <property type="entry name" value="Diaminopimelate epimerase-like"/>
    <property type="match status" value="2"/>
</dbReference>
<dbReference type="EMBL" id="ALBS01000179">
    <property type="protein sequence ID" value="EJT49061.1"/>
    <property type="molecule type" value="Genomic_DNA"/>
</dbReference>
<dbReference type="PANTHER" id="PTHR43709:SF2">
    <property type="entry name" value="DUF453 DOMAIN PROTEIN (AFU_ORTHOLOGUE AFUA_6G00360)"/>
    <property type="match status" value="1"/>
</dbReference>
<dbReference type="AlphaFoldDB" id="J5T468"/>
<gene>
    <name evidence="3" type="ORF">A1Q1_01855</name>
</gene>
<accession>J5T468</accession>
<dbReference type="Pfam" id="PF04303">
    <property type="entry name" value="PrpF"/>
    <property type="match status" value="1"/>
</dbReference>
<reference evidence="3 4" key="1">
    <citation type="journal article" date="2012" name="Eukaryot. Cell">
        <title>Draft genome sequence of CBS 2479, the standard type strain of Trichosporon asahii.</title>
        <authorList>
            <person name="Yang R.Y."/>
            <person name="Li H.T."/>
            <person name="Zhu H."/>
            <person name="Zhou G.P."/>
            <person name="Wang M."/>
            <person name="Wang L."/>
        </authorList>
    </citation>
    <scope>NUCLEOTIDE SEQUENCE [LARGE SCALE GENOMIC DNA]</scope>
    <source>
        <strain evidence="4">ATCC 90039 / CBS 2479 / JCM 2466 / KCTC 7840 / NCYC 2677 / UAMH 7654</strain>
    </source>
</reference>
<evidence type="ECO:0000256" key="2">
    <source>
        <dbReference type="ARBA" id="ARBA00023235"/>
    </source>
</evidence>
<sequence>MIPRSLLLLRGVRSQPSTRLSPTFPSFTPMSKRHYGQSRPVPATFYRGGTSKALLFNDADLPPSREERDALFLSAMGSPDPNGRQLDGMGGGYSSVSKVAVVGKSEQGGADVDYTFCQVRVDEPVVDYAGNCGNMLAAVGPFALETGLVPPHPTERGNLVRIFNTNTSKLIHALFPADGTRPLLSGGYTIDGVSGSHARISLEFLNPHGSRTGRFLPTGHVVDTLDLGEWGVVQASLVDCGNPCAFVLASDVGMSGTETPAEIKGDVLAKLNALRNAASVAMGLTGTMAEADKKRSVPKVVVLSPPSEHAVLSGAVLGREDTDVVCRCISAGDPHRALPITAALCTAAAAQVPGTLVAKVARRGDDGIVIGHASGTIAVDARVEQTPQGWEVPSASVFRTARKLFEGNVFVDEVEELDP</sequence>
<dbReference type="VEuPathDB" id="FungiDB:A1Q1_01855"/>
<protein>
    <recommendedName>
        <fullName evidence="5">Methylitaconate delta2-delta3-isomerase</fullName>
    </recommendedName>
</protein>
<evidence type="ECO:0008006" key="5">
    <source>
        <dbReference type="Google" id="ProtNLM"/>
    </source>
</evidence>
<evidence type="ECO:0000313" key="4">
    <source>
        <dbReference type="Proteomes" id="UP000002748"/>
    </source>
</evidence>
<dbReference type="GeneID" id="25985369"/>
<dbReference type="OrthoDB" id="10267539at2759"/>
<dbReference type="Gene3D" id="3.10.310.10">
    <property type="entry name" value="Diaminopimelate Epimerase, Chain A, domain 1"/>
    <property type="match status" value="2"/>
</dbReference>
<organism evidence="3 4">
    <name type="scientific">Trichosporon asahii var. asahii (strain ATCC 90039 / CBS 2479 / JCM 2466 / KCTC 7840 / NBRC 103889/ NCYC 2677 / UAMH 7654)</name>
    <name type="common">Yeast</name>
    <dbReference type="NCBI Taxonomy" id="1186058"/>
    <lineage>
        <taxon>Eukaryota</taxon>
        <taxon>Fungi</taxon>
        <taxon>Dikarya</taxon>
        <taxon>Basidiomycota</taxon>
        <taxon>Agaricomycotina</taxon>
        <taxon>Tremellomycetes</taxon>
        <taxon>Trichosporonales</taxon>
        <taxon>Trichosporonaceae</taxon>
        <taxon>Trichosporon</taxon>
    </lineage>
</organism>
<comment type="similarity">
    <text evidence="1">Belongs to the PrpF family.</text>
</comment>
<evidence type="ECO:0000313" key="3">
    <source>
        <dbReference type="EMBL" id="EJT49061.1"/>
    </source>
</evidence>
<keyword evidence="2" id="KW-0413">Isomerase</keyword>
<dbReference type="PANTHER" id="PTHR43709">
    <property type="entry name" value="ACONITATE ISOMERASE-RELATED"/>
    <property type="match status" value="1"/>
</dbReference>